<keyword evidence="2 3" id="KW-0040">ANK repeat</keyword>
<dbReference type="InterPro" id="IPR036770">
    <property type="entry name" value="Ankyrin_rpt-contain_sf"/>
</dbReference>
<dbReference type="SUPFAM" id="SSF48403">
    <property type="entry name" value="Ankyrin repeat"/>
    <property type="match status" value="2"/>
</dbReference>
<accession>A0A8B6E0D3</accession>
<dbReference type="OrthoDB" id="5947484at2759"/>
<feature type="repeat" description="ANK" evidence="3">
    <location>
        <begin position="90"/>
        <end position="122"/>
    </location>
</feature>
<feature type="repeat" description="ANK" evidence="3">
    <location>
        <begin position="57"/>
        <end position="89"/>
    </location>
</feature>
<keyword evidence="6" id="KW-1185">Reference proteome</keyword>
<evidence type="ECO:0000313" key="5">
    <source>
        <dbReference type="EMBL" id="VDI27259.1"/>
    </source>
</evidence>
<dbReference type="PANTHER" id="PTHR24198:SF165">
    <property type="entry name" value="ANKYRIN REPEAT-CONTAINING PROTEIN-RELATED"/>
    <property type="match status" value="1"/>
</dbReference>
<feature type="repeat" description="ANK" evidence="3">
    <location>
        <begin position="309"/>
        <end position="344"/>
    </location>
</feature>
<dbReference type="PROSITE" id="PS50088">
    <property type="entry name" value="ANK_REPEAT"/>
    <property type="match status" value="4"/>
</dbReference>
<name>A0A8B6E0D3_MYTGA</name>
<dbReference type="InterPro" id="IPR046903">
    <property type="entry name" value="Mab-21-like_nuc_Trfase"/>
</dbReference>
<evidence type="ECO:0000259" key="4">
    <source>
        <dbReference type="Pfam" id="PF03281"/>
    </source>
</evidence>
<evidence type="ECO:0000313" key="6">
    <source>
        <dbReference type="Proteomes" id="UP000596742"/>
    </source>
</evidence>
<evidence type="ECO:0000256" key="3">
    <source>
        <dbReference type="PROSITE-ProRule" id="PRU00023"/>
    </source>
</evidence>
<dbReference type="PROSITE" id="PS50297">
    <property type="entry name" value="ANK_REP_REGION"/>
    <property type="match status" value="2"/>
</dbReference>
<dbReference type="Pfam" id="PF12796">
    <property type="entry name" value="Ank_2"/>
    <property type="match status" value="2"/>
</dbReference>
<evidence type="ECO:0000256" key="1">
    <source>
        <dbReference type="ARBA" id="ARBA00022737"/>
    </source>
</evidence>
<keyword evidence="1" id="KW-0677">Repeat</keyword>
<protein>
    <recommendedName>
        <fullName evidence="4">Mab-21-like nucleotidyltransferase domain-containing protein</fullName>
    </recommendedName>
</protein>
<evidence type="ECO:0000256" key="2">
    <source>
        <dbReference type="ARBA" id="ARBA00023043"/>
    </source>
</evidence>
<reference evidence="5" key="1">
    <citation type="submission" date="2018-11" db="EMBL/GenBank/DDBJ databases">
        <authorList>
            <person name="Alioto T."/>
            <person name="Alioto T."/>
        </authorList>
    </citation>
    <scope>NUCLEOTIDE SEQUENCE</scope>
</reference>
<dbReference type="EMBL" id="UYJE01004342">
    <property type="protein sequence ID" value="VDI27259.1"/>
    <property type="molecule type" value="Genomic_DNA"/>
</dbReference>
<dbReference type="Gene3D" id="3.30.460.90">
    <property type="match status" value="1"/>
</dbReference>
<dbReference type="AlphaFoldDB" id="A0A8B6E0D3"/>
<gene>
    <name evidence="5" type="ORF">MGAL_10B030067</name>
</gene>
<feature type="domain" description="Mab-21-like nucleotidyltransferase" evidence="4">
    <location>
        <begin position="562"/>
        <end position="699"/>
    </location>
</feature>
<dbReference type="Pfam" id="PF03281">
    <property type="entry name" value="Mab-21"/>
    <property type="match status" value="1"/>
</dbReference>
<sequence length="900" mass="101792">MDLEDIEVIYRRTADQVDVTFCSSDLSDLITLIKLGNIYRIRQVLERGDSPDGSKSQEIPPLHESVYQDNIEICQLLISYNVDLNQRDKYSCTALHRAVTKRSFEMVKLLVTSGADVNVTTSSGFTPAMLACNSNGIDVAEYLVNISTAKFDSVDKYGNNILHCLCANGNIEHFDIILSFIKKFVDRGISINALNYDGHMLLDFSYRFGVTFAKELITIGADVTKYDADGRNYLNRYLDLDLNAGNYLIAFVKYGFGRIPKNVRRHLINEPDRAGKTAFMRVCGGMFNSVDVIQMFCDAGADINAQNHLGESPLHLMSRDMWIPDKDAILYLLQQGANVNAVDIFGRSPIFKMRKTTIIQIFIDFKADLKVKDKCGRSPLMGLLVHENAEQIQLLVKNGSDCNLQDIYGSSPLHYVAWYNSAPIAHVLLQSGADVNLKDQMGRTPYDLAKALGNLDVALVLMNDSTTKTFDADHSMCRSRKKNEIEYDNKLIVEEIISPPEDPNEMTKHILQSSGIGKSSNAEAASIARTIFDFVSRICDKVGKMDYRFQSSVLLSGSSKEESKVGDPNEFDFVCCLDTFSSVCILKEQALYDKLGLVQVRLNDKEKIKEFHHFFNDDFSLNAIFVSNRFFELFRRVLEQETMIWSDLQIFYDGELVDVSKNPTLNIVLIWTGSFYKNLKISLDIVPALRKEGWWPQCCKFTAIPFNIDNAVKDGCFILLQTGAPSTSFGHLVLMRCSLAPIEHYVVNNLPSILRDSYALAKSMRSECVCPPIMFNVNDHENNRGAESVISSYMLKNSLLHAAFSPEFSDNMAEALGDLLTDRQNELIRLWTLNIYNTLEKFTISQNLPAYFMPDQNVFTFADVYTLDVSTEELEQKWEENTKRRLVFIAIIKTLLKGKQ</sequence>
<dbReference type="SMART" id="SM00248">
    <property type="entry name" value="ANK"/>
    <property type="match status" value="9"/>
</dbReference>
<comment type="caution">
    <text evidence="5">The sequence shown here is derived from an EMBL/GenBank/DDBJ whole genome shotgun (WGS) entry which is preliminary data.</text>
</comment>
<dbReference type="PANTHER" id="PTHR24198">
    <property type="entry name" value="ANKYRIN REPEAT AND PROTEIN KINASE DOMAIN-CONTAINING PROTEIN"/>
    <property type="match status" value="1"/>
</dbReference>
<dbReference type="InterPro" id="IPR002110">
    <property type="entry name" value="Ankyrin_rpt"/>
</dbReference>
<dbReference type="Gene3D" id="1.25.40.20">
    <property type="entry name" value="Ankyrin repeat-containing domain"/>
    <property type="match status" value="3"/>
</dbReference>
<proteinExistence type="predicted"/>
<dbReference type="SMART" id="SM01265">
    <property type="entry name" value="Mab-21"/>
    <property type="match status" value="1"/>
</dbReference>
<dbReference type="InterPro" id="IPR024810">
    <property type="entry name" value="MAB21L/cGLR"/>
</dbReference>
<feature type="repeat" description="ANK" evidence="3">
    <location>
        <begin position="408"/>
        <end position="440"/>
    </location>
</feature>
<organism evidence="5 6">
    <name type="scientific">Mytilus galloprovincialis</name>
    <name type="common">Mediterranean mussel</name>
    <dbReference type="NCBI Taxonomy" id="29158"/>
    <lineage>
        <taxon>Eukaryota</taxon>
        <taxon>Metazoa</taxon>
        <taxon>Spiralia</taxon>
        <taxon>Lophotrochozoa</taxon>
        <taxon>Mollusca</taxon>
        <taxon>Bivalvia</taxon>
        <taxon>Autobranchia</taxon>
        <taxon>Pteriomorphia</taxon>
        <taxon>Mytilida</taxon>
        <taxon>Mytiloidea</taxon>
        <taxon>Mytilidae</taxon>
        <taxon>Mytilinae</taxon>
        <taxon>Mytilus</taxon>
    </lineage>
</organism>
<dbReference type="Proteomes" id="UP000596742">
    <property type="component" value="Unassembled WGS sequence"/>
</dbReference>